<dbReference type="Proteomes" id="UP000284706">
    <property type="component" value="Unassembled WGS sequence"/>
</dbReference>
<dbReference type="EMBL" id="NHYE01001404">
    <property type="protein sequence ID" value="PPQ95941.1"/>
    <property type="molecule type" value="Genomic_DNA"/>
</dbReference>
<name>A0A409XYZ9_9AGAR</name>
<feature type="region of interest" description="Disordered" evidence="1">
    <location>
        <begin position="189"/>
        <end position="215"/>
    </location>
</feature>
<dbReference type="OrthoDB" id="3057455at2759"/>
<evidence type="ECO:0000313" key="3">
    <source>
        <dbReference type="Proteomes" id="UP000284706"/>
    </source>
</evidence>
<organism evidence="2 3">
    <name type="scientific">Gymnopilus dilepis</name>
    <dbReference type="NCBI Taxonomy" id="231916"/>
    <lineage>
        <taxon>Eukaryota</taxon>
        <taxon>Fungi</taxon>
        <taxon>Dikarya</taxon>
        <taxon>Basidiomycota</taxon>
        <taxon>Agaricomycotina</taxon>
        <taxon>Agaricomycetes</taxon>
        <taxon>Agaricomycetidae</taxon>
        <taxon>Agaricales</taxon>
        <taxon>Agaricineae</taxon>
        <taxon>Hymenogastraceae</taxon>
        <taxon>Gymnopilus</taxon>
    </lineage>
</organism>
<sequence>MSALPLPLVEAFRPQSPRLPSDVESRVQPEVYPLHELSEDKSLAEPIEECSNIQNGLSALINSLAITGPEAHRYSESPQRGLPDPPFVPYNTPALTPSNSSPKFTLSDACSESPGSVPADLLGAPLIRSSSRFSGLTSFDLSMGSGSSSSSDEFDLSSSNLLDLPIESPIRPSTFPHRPDMVGLGIFGLERKGQPDPPSNSLAQASAKFSSPSPSVGLVCPQDDFLRIPAGHDVDGNLNPYTLTSSESGSSVSEMFMQQMVRSLRNDDLHMQVIKAIPDCDSWYELEGVSRSGSGDIFLDRPVATSTPLPSLAHRQLPRRLQSPNAEMLQVRPRLKKHFSSSTISSELKRVHSLPPTRRRFVCTRPRSVSCPVEYTSFPAHGICQAPAVEVKIATPQWRL</sequence>
<dbReference type="AlphaFoldDB" id="A0A409XYZ9"/>
<gene>
    <name evidence="2" type="ORF">CVT26_016107</name>
</gene>
<accession>A0A409XYZ9</accession>
<keyword evidence="3" id="KW-1185">Reference proteome</keyword>
<proteinExistence type="predicted"/>
<protein>
    <submittedName>
        <fullName evidence="2">Uncharacterized protein</fullName>
    </submittedName>
</protein>
<reference evidence="2 3" key="1">
    <citation type="journal article" date="2018" name="Evol. Lett.">
        <title>Horizontal gene cluster transfer increased hallucinogenic mushroom diversity.</title>
        <authorList>
            <person name="Reynolds H.T."/>
            <person name="Vijayakumar V."/>
            <person name="Gluck-Thaler E."/>
            <person name="Korotkin H.B."/>
            <person name="Matheny P.B."/>
            <person name="Slot J.C."/>
        </authorList>
    </citation>
    <scope>NUCLEOTIDE SEQUENCE [LARGE SCALE GENOMIC DNA]</scope>
    <source>
        <strain evidence="2 3">SRW20</strain>
    </source>
</reference>
<evidence type="ECO:0000256" key="1">
    <source>
        <dbReference type="SAM" id="MobiDB-lite"/>
    </source>
</evidence>
<comment type="caution">
    <text evidence="2">The sequence shown here is derived from an EMBL/GenBank/DDBJ whole genome shotgun (WGS) entry which is preliminary data.</text>
</comment>
<dbReference type="InParanoid" id="A0A409XYZ9"/>
<evidence type="ECO:0000313" key="2">
    <source>
        <dbReference type="EMBL" id="PPQ95941.1"/>
    </source>
</evidence>
<feature type="compositionally biased region" description="Polar residues" evidence="1">
    <location>
        <begin position="199"/>
        <end position="214"/>
    </location>
</feature>